<dbReference type="Proteomes" id="UP000827092">
    <property type="component" value="Unassembled WGS sequence"/>
</dbReference>
<dbReference type="EMBL" id="JAFNEN010000162">
    <property type="protein sequence ID" value="KAG8191286.1"/>
    <property type="molecule type" value="Genomic_DNA"/>
</dbReference>
<proteinExistence type="predicted"/>
<organism evidence="1 2">
    <name type="scientific">Oedothorax gibbosus</name>
    <dbReference type="NCBI Taxonomy" id="931172"/>
    <lineage>
        <taxon>Eukaryota</taxon>
        <taxon>Metazoa</taxon>
        <taxon>Ecdysozoa</taxon>
        <taxon>Arthropoda</taxon>
        <taxon>Chelicerata</taxon>
        <taxon>Arachnida</taxon>
        <taxon>Araneae</taxon>
        <taxon>Araneomorphae</taxon>
        <taxon>Entelegynae</taxon>
        <taxon>Araneoidea</taxon>
        <taxon>Linyphiidae</taxon>
        <taxon>Erigoninae</taxon>
        <taxon>Oedothorax</taxon>
    </lineage>
</organism>
<evidence type="ECO:0000313" key="1">
    <source>
        <dbReference type="EMBL" id="KAG8191286.1"/>
    </source>
</evidence>
<gene>
    <name evidence="1" type="ORF">JTE90_003295</name>
</gene>
<keyword evidence="2" id="KW-1185">Reference proteome</keyword>
<accession>A0AAV6V4R4</accession>
<sequence>MYSIEVELHTTQSKFPIHKLRGHEVTLTVTGTIINCTALSLTVIVKPRGGGRLFKSRIVCASRNELPRSRRSPLEKPERYEAIFHAVLFKPPSIPLLLRLFLREERNRRKA</sequence>
<reference evidence="1 2" key="1">
    <citation type="journal article" date="2022" name="Nat. Ecol. Evol.">
        <title>A masculinizing supergene underlies an exaggerated male reproductive morph in a spider.</title>
        <authorList>
            <person name="Hendrickx F."/>
            <person name="De Corte Z."/>
            <person name="Sonet G."/>
            <person name="Van Belleghem S.M."/>
            <person name="Kostlbacher S."/>
            <person name="Vangestel C."/>
        </authorList>
    </citation>
    <scope>NUCLEOTIDE SEQUENCE [LARGE SCALE GENOMIC DNA]</scope>
    <source>
        <strain evidence="1">W744_W776</strain>
    </source>
</reference>
<dbReference type="AlphaFoldDB" id="A0AAV6V4R4"/>
<name>A0AAV6V4R4_9ARAC</name>
<protein>
    <submittedName>
        <fullName evidence="1">Uncharacterized protein</fullName>
    </submittedName>
</protein>
<comment type="caution">
    <text evidence="1">The sequence shown here is derived from an EMBL/GenBank/DDBJ whole genome shotgun (WGS) entry which is preliminary data.</text>
</comment>
<evidence type="ECO:0000313" key="2">
    <source>
        <dbReference type="Proteomes" id="UP000827092"/>
    </source>
</evidence>